<name>A0A8S3U2X2_MYTED</name>
<comment type="caution">
    <text evidence="3">The sequence shown here is derived from an EMBL/GenBank/DDBJ whole genome shotgun (WGS) entry which is preliminary data.</text>
</comment>
<feature type="transmembrane region" description="Helical" evidence="1">
    <location>
        <begin position="654"/>
        <end position="676"/>
    </location>
</feature>
<evidence type="ECO:0000313" key="4">
    <source>
        <dbReference type="Proteomes" id="UP000683360"/>
    </source>
</evidence>
<dbReference type="OrthoDB" id="6065705at2759"/>
<feature type="domain" description="VWFD" evidence="2">
    <location>
        <begin position="364"/>
        <end position="416"/>
    </location>
</feature>
<dbReference type="Gene3D" id="2.10.25.10">
    <property type="entry name" value="Laminin"/>
    <property type="match status" value="1"/>
</dbReference>
<evidence type="ECO:0000313" key="3">
    <source>
        <dbReference type="EMBL" id="CAG2240486.1"/>
    </source>
</evidence>
<keyword evidence="1" id="KW-0472">Membrane</keyword>
<keyword evidence="4" id="KW-1185">Reference proteome</keyword>
<dbReference type="Proteomes" id="UP000683360">
    <property type="component" value="Unassembled WGS sequence"/>
</dbReference>
<gene>
    <name evidence="3" type="ORF">MEDL_52793</name>
</gene>
<dbReference type="InterPro" id="IPR001846">
    <property type="entry name" value="VWF_type-D"/>
</dbReference>
<evidence type="ECO:0000259" key="2">
    <source>
        <dbReference type="Pfam" id="PF00094"/>
    </source>
</evidence>
<keyword evidence="1" id="KW-0812">Transmembrane</keyword>
<keyword evidence="1" id="KW-1133">Transmembrane helix</keyword>
<dbReference type="AlphaFoldDB" id="A0A8S3U2X2"/>
<dbReference type="Pfam" id="PF00094">
    <property type="entry name" value="VWD"/>
    <property type="match status" value="1"/>
</dbReference>
<dbReference type="EMBL" id="CAJPWZ010002563">
    <property type="protein sequence ID" value="CAG2240486.1"/>
    <property type="molecule type" value="Genomic_DNA"/>
</dbReference>
<reference evidence="3" key="1">
    <citation type="submission" date="2021-03" db="EMBL/GenBank/DDBJ databases">
        <authorList>
            <person name="Bekaert M."/>
        </authorList>
    </citation>
    <scope>NUCLEOTIDE SEQUENCE</scope>
</reference>
<evidence type="ECO:0000256" key="1">
    <source>
        <dbReference type="SAM" id="Phobius"/>
    </source>
</evidence>
<accession>A0A8S3U2X2</accession>
<proteinExistence type="predicted"/>
<sequence length="709" mass="78758">MTGTLPKKTGDVEKIKACKRGLFSCCDDEFQIDVKIVEHLMFITYHHLQIVLDGIAQVTLFISRSIFHSLGRAKCKPGTSSESGYEPCRKSSLPFNAKPTIIPKIPTHVSSSRSRQLTFQCSGNYYSYRSLIFDIKYMIDSTEIPANTSNLSYNEILTRGSLKASDWTVTGRTLGFQIVNPQVTVIAGVTAKIYLVSTVPVACYTRFGKRSPCNLNFEMLDFKEEGNDACNRSTATKASACGLVMDGWRWNSQSTMSVTTLRNPKYQSDYTAIVKLRCKTGTIDSLWKNLLVPDVKVHVIHQPYRNSNSMIVNCAVAVQAASDVFIIYGCDMSNKWFIRRLNCDKSRGAYLELYERNDGREYEIHLPTGTRVKVTVVRNSYLDIDVFPSTAELGNSHGLCGDFNGRRGDDFVDRNGNRLTLENFKKHWSAAEYITLRLDSKTVGTTLLDDIVENDCPNDCNVNMTKRGNCVNGACQCFSGFAGDDCSISTNQPPALTATFTENKCDIDKTVCMEVPGFGTNFHKSLSLQCRIQEKELNHTDPGHIDRVHLITARMESFAEITCPLPDNLRNRKRRSTDPLSPKAFLISITTNGNSYSNQIPVIIFDSACSDCEIIGTSMKCNPKNNICVVQDKCYSLSSTMCGNTDSTNKSKSMLWIIGAALGGIAFTAIVIVVVAKLMLRKGPKTGLSSPDLSQSVIYQAPKSTKYPY</sequence>
<protein>
    <recommendedName>
        <fullName evidence="2">VWFD domain-containing protein</fullName>
    </recommendedName>
</protein>
<organism evidence="3 4">
    <name type="scientific">Mytilus edulis</name>
    <name type="common">Blue mussel</name>
    <dbReference type="NCBI Taxonomy" id="6550"/>
    <lineage>
        <taxon>Eukaryota</taxon>
        <taxon>Metazoa</taxon>
        <taxon>Spiralia</taxon>
        <taxon>Lophotrochozoa</taxon>
        <taxon>Mollusca</taxon>
        <taxon>Bivalvia</taxon>
        <taxon>Autobranchia</taxon>
        <taxon>Pteriomorphia</taxon>
        <taxon>Mytilida</taxon>
        <taxon>Mytiloidea</taxon>
        <taxon>Mytilidae</taxon>
        <taxon>Mytilinae</taxon>
        <taxon>Mytilus</taxon>
    </lineage>
</organism>